<dbReference type="GO" id="GO:0046486">
    <property type="term" value="P:glycerolipid metabolic process"/>
    <property type="evidence" value="ECO:0007669"/>
    <property type="project" value="UniProtKB-ARBA"/>
</dbReference>
<dbReference type="PROSITE" id="PS51635">
    <property type="entry name" value="PNPLA"/>
    <property type="match status" value="1"/>
</dbReference>
<feature type="active site" description="Proton acceptor" evidence="4">
    <location>
        <position position="309"/>
    </location>
</feature>
<dbReference type="Pfam" id="PF01734">
    <property type="entry name" value="Patatin"/>
    <property type="match status" value="1"/>
</dbReference>
<evidence type="ECO:0000256" key="2">
    <source>
        <dbReference type="ARBA" id="ARBA00022963"/>
    </source>
</evidence>
<dbReference type="GO" id="GO:0016020">
    <property type="term" value="C:membrane"/>
    <property type="evidence" value="ECO:0007669"/>
    <property type="project" value="TreeGrafter"/>
</dbReference>
<evidence type="ECO:0000256" key="3">
    <source>
        <dbReference type="ARBA" id="ARBA00023098"/>
    </source>
</evidence>
<dbReference type="PANTHER" id="PTHR24185:SF1">
    <property type="entry name" value="CALCIUM-INDEPENDENT PHOSPHOLIPASE A2-GAMMA"/>
    <property type="match status" value="1"/>
</dbReference>
<evidence type="ECO:0000313" key="8">
    <source>
        <dbReference type="Proteomes" id="UP000664203"/>
    </source>
</evidence>
<evidence type="ECO:0000313" key="7">
    <source>
        <dbReference type="EMBL" id="CAF9917261.1"/>
    </source>
</evidence>
<evidence type="ECO:0000256" key="5">
    <source>
        <dbReference type="SAM" id="MobiDB-lite"/>
    </source>
</evidence>
<dbReference type="GO" id="GO:0019369">
    <property type="term" value="P:arachidonate metabolic process"/>
    <property type="evidence" value="ECO:0007669"/>
    <property type="project" value="TreeGrafter"/>
</dbReference>
<reference evidence="7" key="1">
    <citation type="submission" date="2021-03" db="EMBL/GenBank/DDBJ databases">
        <authorList>
            <person name="Tagirdzhanova G."/>
        </authorList>
    </citation>
    <scope>NUCLEOTIDE SEQUENCE</scope>
</reference>
<feature type="region of interest" description="Disordered" evidence="5">
    <location>
        <begin position="32"/>
        <end position="58"/>
    </location>
</feature>
<keyword evidence="1 4" id="KW-0378">Hydrolase</keyword>
<proteinExistence type="predicted"/>
<dbReference type="GO" id="GO:0047499">
    <property type="term" value="F:calcium-independent phospholipase A2 activity"/>
    <property type="evidence" value="ECO:0007669"/>
    <property type="project" value="TreeGrafter"/>
</dbReference>
<dbReference type="OrthoDB" id="1658288at2759"/>
<feature type="short sequence motif" description="GXSXG" evidence="4">
    <location>
        <begin position="149"/>
        <end position="153"/>
    </location>
</feature>
<evidence type="ECO:0000256" key="4">
    <source>
        <dbReference type="PROSITE-ProRule" id="PRU01161"/>
    </source>
</evidence>
<feature type="compositionally biased region" description="Basic and acidic residues" evidence="5">
    <location>
        <begin position="43"/>
        <end position="53"/>
    </location>
</feature>
<keyword evidence="3 4" id="KW-0443">Lipid metabolism</keyword>
<evidence type="ECO:0000256" key="1">
    <source>
        <dbReference type="ARBA" id="ARBA00022801"/>
    </source>
</evidence>
<organism evidence="7 8">
    <name type="scientific">Alectoria fallacina</name>
    <dbReference type="NCBI Taxonomy" id="1903189"/>
    <lineage>
        <taxon>Eukaryota</taxon>
        <taxon>Fungi</taxon>
        <taxon>Dikarya</taxon>
        <taxon>Ascomycota</taxon>
        <taxon>Pezizomycotina</taxon>
        <taxon>Lecanoromycetes</taxon>
        <taxon>OSLEUM clade</taxon>
        <taxon>Lecanoromycetidae</taxon>
        <taxon>Lecanorales</taxon>
        <taxon>Lecanorineae</taxon>
        <taxon>Parmeliaceae</taxon>
        <taxon>Alectoria</taxon>
    </lineage>
</organism>
<dbReference type="GO" id="GO:0016042">
    <property type="term" value="P:lipid catabolic process"/>
    <property type="evidence" value="ECO:0007669"/>
    <property type="project" value="UniProtKB-UniRule"/>
</dbReference>
<dbReference type="InterPro" id="IPR002641">
    <property type="entry name" value="PNPLA_dom"/>
</dbReference>
<sequence>MTAWKQANGSENVQWTSPIPFHTRISGPYAVQYHPSVPEDVDSDQRHSDRSEPSAEPSIYTLDIDDPWAKKSILSLDGGRVRNFSSLLILRELMRAVGEHEGLMNPDAKSSAYSPLVNCLPDHGSTPSSGRTRSVLGYLPCHYFDYVSGTSTGGLIAILLGRLRMSVDEAIEEYKELSAKIFEKTYSPWKRFLTNYDSTERRENLKDQFDSLPPSRLPSPREQANQFKSDHARCRTIVCSMKSNEDKKNIQTPFLFRSYDRKTSYTSRTPFQRNPGDPNAFAIWQVARATSAAPSYFKPLNMFEARYYDAATNLNNPSWEVVREVLLAEESYDAIDLLLSIGGGNAKGNNPRPRFGAGSLLQELTDISDVVHDKVTSESKIQGFDYIRLDVKEGLQAVRMNEWRPKPGGEVTLEKIELATKSYLQQESVRALIQRCAAYLVDKRTQRAQTMRWERFATGTRYTCPLTDDCPTPKAKFSTRNDLMDHLRTKHNQAPPDADHYQHIQKLLDQGRTNSEQ</sequence>
<comment type="caution">
    <text evidence="4">Lacks conserved residue(s) required for the propagation of feature annotation.</text>
</comment>
<feature type="active site" description="Nucleophile" evidence="4">
    <location>
        <position position="151"/>
    </location>
</feature>
<dbReference type="EMBL" id="CAJPDR010000098">
    <property type="protein sequence ID" value="CAF9917261.1"/>
    <property type="molecule type" value="Genomic_DNA"/>
</dbReference>
<name>A0A8H3F101_9LECA</name>
<feature type="domain" description="PNPLA" evidence="6">
    <location>
        <begin position="74"/>
        <end position="322"/>
    </location>
</feature>
<dbReference type="AlphaFoldDB" id="A0A8H3F101"/>
<dbReference type="SUPFAM" id="SSF52151">
    <property type="entry name" value="FabD/lysophospholipase-like"/>
    <property type="match status" value="1"/>
</dbReference>
<gene>
    <name evidence="7" type="ORF">ALECFALPRED_011089</name>
</gene>
<evidence type="ECO:0000259" key="6">
    <source>
        <dbReference type="PROSITE" id="PS51635"/>
    </source>
</evidence>
<dbReference type="InterPro" id="IPR016035">
    <property type="entry name" value="Acyl_Trfase/lysoPLipase"/>
</dbReference>
<keyword evidence="8" id="KW-1185">Reference proteome</keyword>
<keyword evidence="2 4" id="KW-0442">Lipid degradation</keyword>
<accession>A0A8H3F101</accession>
<comment type="caution">
    <text evidence="7">The sequence shown here is derived from an EMBL/GenBank/DDBJ whole genome shotgun (WGS) entry which is preliminary data.</text>
</comment>
<dbReference type="Proteomes" id="UP000664203">
    <property type="component" value="Unassembled WGS sequence"/>
</dbReference>
<protein>
    <recommendedName>
        <fullName evidence="6">PNPLA domain-containing protein</fullName>
    </recommendedName>
</protein>
<dbReference type="Gene3D" id="3.40.1090.10">
    <property type="entry name" value="Cytosolic phospholipase A2 catalytic domain"/>
    <property type="match status" value="1"/>
</dbReference>
<dbReference type="PANTHER" id="PTHR24185">
    <property type="entry name" value="CALCIUM-INDEPENDENT PHOSPHOLIPASE A2-GAMMA"/>
    <property type="match status" value="1"/>
</dbReference>